<accession>A0AAN6SBE9</accession>
<comment type="caution">
    <text evidence="2">The sequence shown here is derived from an EMBL/GenBank/DDBJ whole genome shotgun (WGS) entry which is preliminary data.</text>
</comment>
<reference evidence="2" key="1">
    <citation type="journal article" date="2023" name="Mol. Phylogenet. Evol.">
        <title>Genome-scale phylogeny and comparative genomics of the fungal order Sordariales.</title>
        <authorList>
            <person name="Hensen N."/>
            <person name="Bonometti L."/>
            <person name="Westerberg I."/>
            <person name="Brannstrom I.O."/>
            <person name="Guillou S."/>
            <person name="Cros-Aarteil S."/>
            <person name="Calhoun S."/>
            <person name="Haridas S."/>
            <person name="Kuo A."/>
            <person name="Mondo S."/>
            <person name="Pangilinan J."/>
            <person name="Riley R."/>
            <person name="LaButti K."/>
            <person name="Andreopoulos B."/>
            <person name="Lipzen A."/>
            <person name="Chen C."/>
            <person name="Yan M."/>
            <person name="Daum C."/>
            <person name="Ng V."/>
            <person name="Clum A."/>
            <person name="Steindorff A."/>
            <person name="Ohm R.A."/>
            <person name="Martin F."/>
            <person name="Silar P."/>
            <person name="Natvig D.O."/>
            <person name="Lalanne C."/>
            <person name="Gautier V."/>
            <person name="Ament-Velasquez S.L."/>
            <person name="Kruys A."/>
            <person name="Hutchinson M.I."/>
            <person name="Powell A.J."/>
            <person name="Barry K."/>
            <person name="Miller A.N."/>
            <person name="Grigoriev I.V."/>
            <person name="Debuchy R."/>
            <person name="Gladieux P."/>
            <person name="Hiltunen Thoren M."/>
            <person name="Johannesson H."/>
        </authorList>
    </citation>
    <scope>NUCLEOTIDE SEQUENCE</scope>
    <source>
        <strain evidence="2">CBS 626.80</strain>
    </source>
</reference>
<feature type="transmembrane region" description="Helical" evidence="1">
    <location>
        <begin position="86"/>
        <end position="110"/>
    </location>
</feature>
<keyword evidence="1" id="KW-0472">Membrane</keyword>
<dbReference type="EMBL" id="MU859450">
    <property type="protein sequence ID" value="KAK3946998.1"/>
    <property type="molecule type" value="Genomic_DNA"/>
</dbReference>
<reference evidence="2" key="2">
    <citation type="submission" date="2023-06" db="EMBL/GenBank/DDBJ databases">
        <authorList>
            <consortium name="Lawrence Berkeley National Laboratory"/>
            <person name="Mondo S.J."/>
            <person name="Hensen N."/>
            <person name="Bonometti L."/>
            <person name="Westerberg I."/>
            <person name="Brannstrom I.O."/>
            <person name="Guillou S."/>
            <person name="Cros-Aarteil S."/>
            <person name="Calhoun S."/>
            <person name="Haridas S."/>
            <person name="Kuo A."/>
            <person name="Pangilinan J."/>
            <person name="Riley R."/>
            <person name="Labutti K."/>
            <person name="Andreopoulos B."/>
            <person name="Lipzen A."/>
            <person name="Chen C."/>
            <person name="Yanf M."/>
            <person name="Daum C."/>
            <person name="Ng V."/>
            <person name="Clum A."/>
            <person name="Steindorff A."/>
            <person name="Ohm R."/>
            <person name="Martin F."/>
            <person name="Silar P."/>
            <person name="Natvig D."/>
            <person name="Lalanne C."/>
            <person name="Gautier V."/>
            <person name="Ament-Velasquez S.L."/>
            <person name="Kruys A."/>
            <person name="Hutchinson M.I."/>
            <person name="Powell A.J."/>
            <person name="Barry K."/>
            <person name="Miller A.N."/>
            <person name="Grigoriev I.V."/>
            <person name="Debuchy R."/>
            <person name="Gladieux P."/>
            <person name="Thoren M.H."/>
            <person name="Johannesson H."/>
        </authorList>
    </citation>
    <scope>NUCLEOTIDE SEQUENCE</scope>
    <source>
        <strain evidence="2">CBS 626.80</strain>
    </source>
</reference>
<evidence type="ECO:0000313" key="3">
    <source>
        <dbReference type="Proteomes" id="UP001303222"/>
    </source>
</evidence>
<name>A0AAN6SBE9_9PEZI</name>
<sequence length="114" mass="12993">MLAKLCLGAKSWSKPKSLLSNSFKHNFTKNHCFEKLTSPVNSARPKGGFVLGLAICWVVVKLIRRFCEENRRYLSFWLARGGRKRYIYFTVSSSSSFFPLPALLHFFSILGSTP</sequence>
<gene>
    <name evidence="2" type="ORF">QBC32DRAFT_107385</name>
</gene>
<keyword evidence="1" id="KW-1133">Transmembrane helix</keyword>
<feature type="transmembrane region" description="Helical" evidence="1">
    <location>
        <begin position="47"/>
        <end position="66"/>
    </location>
</feature>
<evidence type="ECO:0000256" key="1">
    <source>
        <dbReference type="SAM" id="Phobius"/>
    </source>
</evidence>
<organism evidence="2 3">
    <name type="scientific">Pseudoneurospora amorphoporcata</name>
    <dbReference type="NCBI Taxonomy" id="241081"/>
    <lineage>
        <taxon>Eukaryota</taxon>
        <taxon>Fungi</taxon>
        <taxon>Dikarya</taxon>
        <taxon>Ascomycota</taxon>
        <taxon>Pezizomycotina</taxon>
        <taxon>Sordariomycetes</taxon>
        <taxon>Sordariomycetidae</taxon>
        <taxon>Sordariales</taxon>
        <taxon>Sordariaceae</taxon>
        <taxon>Pseudoneurospora</taxon>
    </lineage>
</organism>
<dbReference type="AlphaFoldDB" id="A0AAN6SBE9"/>
<proteinExistence type="predicted"/>
<protein>
    <submittedName>
        <fullName evidence="2">Uncharacterized protein</fullName>
    </submittedName>
</protein>
<evidence type="ECO:0000313" key="2">
    <source>
        <dbReference type="EMBL" id="KAK3946998.1"/>
    </source>
</evidence>
<dbReference type="Proteomes" id="UP001303222">
    <property type="component" value="Unassembled WGS sequence"/>
</dbReference>
<keyword evidence="3" id="KW-1185">Reference proteome</keyword>
<keyword evidence="1" id="KW-0812">Transmembrane</keyword>